<evidence type="ECO:0000313" key="2">
    <source>
        <dbReference type="EMBL" id="TWU32981.1"/>
    </source>
</evidence>
<evidence type="ECO:0000313" key="3">
    <source>
        <dbReference type="Proteomes" id="UP000319143"/>
    </source>
</evidence>
<dbReference type="Gene3D" id="3.30.700.10">
    <property type="entry name" value="Glycoprotein, Type 4 Pilin"/>
    <property type="match status" value="1"/>
</dbReference>
<dbReference type="Pfam" id="PF07596">
    <property type="entry name" value="SBP_bac_10"/>
    <property type="match status" value="1"/>
</dbReference>
<feature type="domain" description="DUF1559" evidence="1">
    <location>
        <begin position="40"/>
        <end position="280"/>
    </location>
</feature>
<name>A0A5C6DB69_9BACT</name>
<evidence type="ECO:0000259" key="1">
    <source>
        <dbReference type="Pfam" id="PF07596"/>
    </source>
</evidence>
<dbReference type="NCBIfam" id="TIGR04294">
    <property type="entry name" value="pre_pil_HX9DG"/>
    <property type="match status" value="1"/>
</dbReference>
<reference evidence="2 3" key="1">
    <citation type="submission" date="2019-02" db="EMBL/GenBank/DDBJ databases">
        <title>Deep-cultivation of Planctomycetes and their phenomic and genomic characterization uncovers novel biology.</title>
        <authorList>
            <person name="Wiegand S."/>
            <person name="Jogler M."/>
            <person name="Boedeker C."/>
            <person name="Pinto D."/>
            <person name="Vollmers J."/>
            <person name="Rivas-Marin E."/>
            <person name="Kohn T."/>
            <person name="Peeters S.H."/>
            <person name="Heuer A."/>
            <person name="Rast P."/>
            <person name="Oberbeckmann S."/>
            <person name="Bunk B."/>
            <person name="Jeske O."/>
            <person name="Meyerdierks A."/>
            <person name="Storesund J.E."/>
            <person name="Kallscheuer N."/>
            <person name="Luecker S."/>
            <person name="Lage O.M."/>
            <person name="Pohl T."/>
            <person name="Merkel B.J."/>
            <person name="Hornburger P."/>
            <person name="Mueller R.-W."/>
            <person name="Bruemmer F."/>
            <person name="Labrenz M."/>
            <person name="Spormann A.M."/>
            <person name="Op Den Camp H."/>
            <person name="Overmann J."/>
            <person name="Amann R."/>
            <person name="Jetten M.S.M."/>
            <person name="Mascher T."/>
            <person name="Medema M.H."/>
            <person name="Devos D.P."/>
            <person name="Kaster A.-K."/>
            <person name="Ovreas L."/>
            <person name="Rohde M."/>
            <person name="Galperin M.Y."/>
            <person name="Jogler C."/>
        </authorList>
    </citation>
    <scope>NUCLEOTIDE SEQUENCE [LARGE SCALE GENOMIC DNA]</scope>
    <source>
        <strain evidence="2 3">Poly41</strain>
    </source>
</reference>
<dbReference type="EMBL" id="SJPV01000011">
    <property type="protein sequence ID" value="TWU32981.1"/>
    <property type="molecule type" value="Genomic_DNA"/>
</dbReference>
<dbReference type="InterPro" id="IPR011453">
    <property type="entry name" value="DUF1559"/>
</dbReference>
<proteinExistence type="predicted"/>
<protein>
    <recommendedName>
        <fullName evidence="1">DUF1559 domain-containing protein</fullName>
    </recommendedName>
</protein>
<dbReference type="PANTHER" id="PTHR30093:SF2">
    <property type="entry name" value="TYPE II SECRETION SYSTEM PROTEIN H"/>
    <property type="match status" value="1"/>
</dbReference>
<organism evidence="2 3">
    <name type="scientific">Novipirellula artificiosorum</name>
    <dbReference type="NCBI Taxonomy" id="2528016"/>
    <lineage>
        <taxon>Bacteria</taxon>
        <taxon>Pseudomonadati</taxon>
        <taxon>Planctomycetota</taxon>
        <taxon>Planctomycetia</taxon>
        <taxon>Pirellulales</taxon>
        <taxon>Pirellulaceae</taxon>
        <taxon>Novipirellula</taxon>
    </lineage>
</organism>
<dbReference type="Pfam" id="PF07963">
    <property type="entry name" value="N_methyl"/>
    <property type="match status" value="1"/>
</dbReference>
<dbReference type="SUPFAM" id="SSF54523">
    <property type="entry name" value="Pili subunits"/>
    <property type="match status" value="1"/>
</dbReference>
<dbReference type="NCBIfam" id="TIGR02532">
    <property type="entry name" value="IV_pilin_GFxxxE"/>
    <property type="match status" value="1"/>
</dbReference>
<dbReference type="InterPro" id="IPR012902">
    <property type="entry name" value="N_methyl_site"/>
</dbReference>
<dbReference type="InterPro" id="IPR045584">
    <property type="entry name" value="Pilin-like"/>
</dbReference>
<dbReference type="AlphaFoldDB" id="A0A5C6DB69"/>
<gene>
    <name evidence="2" type="ORF">Poly41_53600</name>
</gene>
<dbReference type="PANTHER" id="PTHR30093">
    <property type="entry name" value="GENERAL SECRETION PATHWAY PROTEIN G"/>
    <property type="match status" value="1"/>
</dbReference>
<dbReference type="InterPro" id="IPR027558">
    <property type="entry name" value="Pre_pil_HX9DG_C"/>
</dbReference>
<accession>A0A5C6DB69</accession>
<keyword evidence="3" id="KW-1185">Reference proteome</keyword>
<sequence length="300" mass="32331">MQSPNRERMRRAPLAFTLVELLVVIAIIGVLVGLLLPAVQAAREAARRSSCLNNSVQIGLAMHNHEFSHERLPSGVTNDTGPIRNEPIGTHVSWTLQILPFLEQTAAYKRFDQKAGVYASVNAPVRALQIPTYRCPSSPWVDIGVKVAAEPGEGMAHVGLSDYAGCHHSTETPIDEDNNGLLFLNSRIRYSDILDGSSQTILVGEMLPAYESLGWASGTRASLRNTGSPIGGSDQVEAGVVKGFETGSLKVGGFASCHIGGGNFAFADGSVRFLTQTIDTELFRQLGNRADGELLKRGFW</sequence>
<dbReference type="Proteomes" id="UP000319143">
    <property type="component" value="Unassembled WGS sequence"/>
</dbReference>
<comment type="caution">
    <text evidence="2">The sequence shown here is derived from an EMBL/GenBank/DDBJ whole genome shotgun (WGS) entry which is preliminary data.</text>
</comment>